<dbReference type="CDD" id="cd00170">
    <property type="entry name" value="SEC14"/>
    <property type="match status" value="1"/>
</dbReference>
<dbReference type="PANTHER" id="PTHR10174:SF222">
    <property type="entry name" value="GH10083P-RELATED"/>
    <property type="match status" value="1"/>
</dbReference>
<proteinExistence type="predicted"/>
<reference evidence="2 3" key="1">
    <citation type="journal article" date="2019" name="Commun. Biol.">
        <title>The bagworm genome reveals a unique fibroin gene that provides high tensile strength.</title>
        <authorList>
            <person name="Kono N."/>
            <person name="Nakamura H."/>
            <person name="Ohtoshi R."/>
            <person name="Tomita M."/>
            <person name="Numata K."/>
            <person name="Arakawa K."/>
        </authorList>
    </citation>
    <scope>NUCLEOTIDE SEQUENCE [LARGE SCALE GENOMIC DNA]</scope>
</reference>
<feature type="domain" description="CRAL-TRIO" evidence="1">
    <location>
        <begin position="1"/>
        <end position="119"/>
    </location>
</feature>
<dbReference type="InterPro" id="IPR036865">
    <property type="entry name" value="CRAL-TRIO_dom_sf"/>
</dbReference>
<dbReference type="SUPFAM" id="SSF52087">
    <property type="entry name" value="CRAL/TRIO domain"/>
    <property type="match status" value="1"/>
</dbReference>
<evidence type="ECO:0000313" key="3">
    <source>
        <dbReference type="Proteomes" id="UP000299102"/>
    </source>
</evidence>
<organism evidence="2 3">
    <name type="scientific">Eumeta variegata</name>
    <name type="common">Bagworm moth</name>
    <name type="synonym">Eumeta japonica</name>
    <dbReference type="NCBI Taxonomy" id="151549"/>
    <lineage>
        <taxon>Eukaryota</taxon>
        <taxon>Metazoa</taxon>
        <taxon>Ecdysozoa</taxon>
        <taxon>Arthropoda</taxon>
        <taxon>Hexapoda</taxon>
        <taxon>Insecta</taxon>
        <taxon>Pterygota</taxon>
        <taxon>Neoptera</taxon>
        <taxon>Endopterygota</taxon>
        <taxon>Lepidoptera</taxon>
        <taxon>Glossata</taxon>
        <taxon>Ditrysia</taxon>
        <taxon>Tineoidea</taxon>
        <taxon>Psychidae</taxon>
        <taxon>Oiketicinae</taxon>
        <taxon>Eumeta</taxon>
    </lineage>
</organism>
<keyword evidence="3" id="KW-1185">Reference proteome</keyword>
<evidence type="ECO:0000313" key="2">
    <source>
        <dbReference type="EMBL" id="GBP82176.1"/>
    </source>
</evidence>
<protein>
    <submittedName>
        <fullName evidence="2">Alpha-tocopherol transfer protein</fullName>
    </submittedName>
</protein>
<sequence length="217" mass="24415">MDTDQPSDDFLRGSVQFESVYSPAFLGSIKPKIIKVRIKVSWSEYETLRDTNVYGLKIKGIHLINAPSFVDKVVFLFKTVLSRKLAERIHLHSSYEDFHKHVSREVLPSDYGGEERPLAELHVIASPCGPFAFGNTQCSRRAGRPSAGRLSLALGSFRLISPPLFAQWVEELSSPSLAEFCIASDRFVTDELKRIDTSPHNEEHLGILGNFRQLNVN</sequence>
<gene>
    <name evidence="2" type="primary">TTPA</name>
    <name evidence="2" type="ORF">EVAR_60286_1</name>
</gene>
<dbReference type="InterPro" id="IPR001251">
    <property type="entry name" value="CRAL-TRIO_dom"/>
</dbReference>
<dbReference type="OrthoDB" id="7126740at2759"/>
<dbReference type="Proteomes" id="UP000299102">
    <property type="component" value="Unassembled WGS sequence"/>
</dbReference>
<dbReference type="GO" id="GO:1902936">
    <property type="term" value="F:phosphatidylinositol bisphosphate binding"/>
    <property type="evidence" value="ECO:0007669"/>
    <property type="project" value="TreeGrafter"/>
</dbReference>
<dbReference type="PANTHER" id="PTHR10174">
    <property type="entry name" value="ALPHA-TOCOPHEROL TRANSFER PROTEIN-RELATED"/>
    <property type="match status" value="1"/>
</dbReference>
<name>A0A4C1Z0Q9_EUMVA</name>
<dbReference type="GO" id="GO:0016020">
    <property type="term" value="C:membrane"/>
    <property type="evidence" value="ECO:0007669"/>
    <property type="project" value="TreeGrafter"/>
</dbReference>
<dbReference type="Pfam" id="PF00650">
    <property type="entry name" value="CRAL_TRIO"/>
    <property type="match status" value="1"/>
</dbReference>
<dbReference type="PROSITE" id="PS50191">
    <property type="entry name" value="CRAL_TRIO"/>
    <property type="match status" value="1"/>
</dbReference>
<dbReference type="AlphaFoldDB" id="A0A4C1Z0Q9"/>
<accession>A0A4C1Z0Q9</accession>
<dbReference type="PRINTS" id="PR00180">
    <property type="entry name" value="CRETINALDHBP"/>
</dbReference>
<comment type="caution">
    <text evidence="2">The sequence shown here is derived from an EMBL/GenBank/DDBJ whole genome shotgun (WGS) entry which is preliminary data.</text>
</comment>
<dbReference type="EMBL" id="BGZK01001552">
    <property type="protein sequence ID" value="GBP82176.1"/>
    <property type="molecule type" value="Genomic_DNA"/>
</dbReference>
<dbReference type="Gene3D" id="3.40.525.10">
    <property type="entry name" value="CRAL-TRIO lipid binding domain"/>
    <property type="match status" value="1"/>
</dbReference>
<evidence type="ECO:0000259" key="1">
    <source>
        <dbReference type="PROSITE" id="PS50191"/>
    </source>
</evidence>
<dbReference type="STRING" id="151549.A0A4C1Z0Q9"/>